<accession>A0A261VUZ7</accession>
<evidence type="ECO:0000256" key="3">
    <source>
        <dbReference type="ARBA" id="ARBA00022475"/>
    </source>
</evidence>
<evidence type="ECO:0000259" key="9">
    <source>
        <dbReference type="Pfam" id="PF25917"/>
    </source>
</evidence>
<dbReference type="OrthoDB" id="9783047at2"/>
<keyword evidence="7" id="KW-0812">Transmembrane</keyword>
<evidence type="ECO:0000256" key="1">
    <source>
        <dbReference type="ARBA" id="ARBA00004236"/>
    </source>
</evidence>
<dbReference type="EMBL" id="NEVU01000001">
    <property type="protein sequence ID" value="OZI77430.1"/>
    <property type="molecule type" value="Genomic_DNA"/>
</dbReference>
<dbReference type="SUPFAM" id="SSF111369">
    <property type="entry name" value="HlyD-like secretion proteins"/>
    <property type="match status" value="1"/>
</dbReference>
<feature type="region of interest" description="Disordered" evidence="6">
    <location>
        <begin position="397"/>
        <end position="424"/>
    </location>
</feature>
<feature type="compositionally biased region" description="Low complexity" evidence="6">
    <location>
        <begin position="398"/>
        <end position="416"/>
    </location>
</feature>
<dbReference type="Proteomes" id="UP000216429">
    <property type="component" value="Unassembled WGS sequence"/>
</dbReference>
<comment type="similarity">
    <text evidence="2">Belongs to the membrane fusion protein (MFP) (TC 8.A.1) family.</text>
</comment>
<dbReference type="PANTHER" id="PTHR30469:SF12">
    <property type="entry name" value="MULTIDRUG RESISTANCE PROTEIN MDTA"/>
    <property type="match status" value="1"/>
</dbReference>
<dbReference type="GO" id="GO:1990281">
    <property type="term" value="C:efflux pump complex"/>
    <property type="evidence" value="ECO:0007669"/>
    <property type="project" value="TreeGrafter"/>
</dbReference>
<comment type="caution">
    <text evidence="12">The sequence shown here is derived from an EMBL/GenBank/DDBJ whole genome shotgun (WGS) entry which is preliminary data.</text>
</comment>
<evidence type="ECO:0000256" key="4">
    <source>
        <dbReference type="ARBA" id="ARBA00022519"/>
    </source>
</evidence>
<dbReference type="NCBIfam" id="NF008589">
    <property type="entry name" value="PRK11556.1"/>
    <property type="match status" value="1"/>
</dbReference>
<dbReference type="InterPro" id="IPR058625">
    <property type="entry name" value="MdtA-like_BSH"/>
</dbReference>
<dbReference type="AlphaFoldDB" id="A0A261VUZ7"/>
<evidence type="ECO:0000256" key="2">
    <source>
        <dbReference type="ARBA" id="ARBA00009477"/>
    </source>
</evidence>
<evidence type="ECO:0000256" key="5">
    <source>
        <dbReference type="ARBA" id="ARBA00023136"/>
    </source>
</evidence>
<keyword evidence="3" id="KW-1003">Cell membrane</keyword>
<keyword evidence="5 7" id="KW-0472">Membrane</keyword>
<name>A0A261VUZ7_9BORD</name>
<comment type="subcellular location">
    <subcellularLocation>
        <location evidence="1">Cell membrane</location>
    </subcellularLocation>
</comment>
<evidence type="ECO:0000256" key="7">
    <source>
        <dbReference type="SAM" id="Phobius"/>
    </source>
</evidence>
<evidence type="ECO:0000259" key="11">
    <source>
        <dbReference type="Pfam" id="PF25989"/>
    </source>
</evidence>
<dbReference type="InterPro" id="IPR006143">
    <property type="entry name" value="RND_pump_MFP"/>
</dbReference>
<feature type="domain" description="Multidrug resistance protein MdtA-like alpha-helical hairpin" evidence="8">
    <location>
        <begin position="134"/>
        <end position="203"/>
    </location>
</feature>
<keyword evidence="7" id="KW-1133">Transmembrane helix</keyword>
<reference evidence="13" key="1">
    <citation type="submission" date="2017-05" db="EMBL/GenBank/DDBJ databases">
        <title>Complete and WGS of Bordetella genogroups.</title>
        <authorList>
            <person name="Spilker T."/>
            <person name="Lipuma J."/>
        </authorList>
    </citation>
    <scope>NUCLEOTIDE SEQUENCE [LARGE SCALE GENOMIC DNA]</scope>
    <source>
        <strain evidence="13">AU6712</strain>
    </source>
</reference>
<protein>
    <submittedName>
        <fullName evidence="12">Multidrug transporter subunit MdtA</fullName>
    </submittedName>
</protein>
<dbReference type="Gene3D" id="2.40.50.100">
    <property type="match status" value="1"/>
</dbReference>
<dbReference type="InterPro" id="IPR058637">
    <property type="entry name" value="YknX-like_C"/>
</dbReference>
<proteinExistence type="inferred from homology"/>
<evidence type="ECO:0000259" key="10">
    <source>
        <dbReference type="Pfam" id="PF25944"/>
    </source>
</evidence>
<organism evidence="12 13">
    <name type="scientific">Bordetella genomosp. 12</name>
    <dbReference type="NCBI Taxonomy" id="463035"/>
    <lineage>
        <taxon>Bacteria</taxon>
        <taxon>Pseudomonadati</taxon>
        <taxon>Pseudomonadota</taxon>
        <taxon>Betaproteobacteria</taxon>
        <taxon>Burkholderiales</taxon>
        <taxon>Alcaligenaceae</taxon>
        <taxon>Bordetella</taxon>
    </lineage>
</organism>
<sequence length="424" mass="44881">MHDSSNTASRRRWIGIALVVIALAAVAWVVLKPAKPVNRMGRPGAGGPGGPGPGGPGGSAALMNMAIPVKVAEARSQDIDIVLRALGTVTAYNTVTVRPQVSGELVKVAFTEGQMVKAGELLAQVDPRPFEVALAQAQGQQQQNLAQLENAKRDLQRYQTLFKQDSIARQQLDTQAALVRQYEGSVKSDQAAVDSAKLNLAYSRITAPISGRLGLRQVDQGNLVSSSDTNGLVVITQTQPISVVFTLPETQLQQVLEQVRAGKTLPVEAYDRADTRRIASGVLETIDNQIDVSTGTVKLKARFDNADQTLFPNQFVNVHLLVETRKDVTAIPTAAVQQGSVGSFVFQVQADDTVVVKPLKLGAINAGWVAVNEGLSPGDRVVTEGTDRLRAGAKVQVGTPAANGAPTPAGQPQAAQSGRHHAAR</sequence>
<dbReference type="NCBIfam" id="TIGR01730">
    <property type="entry name" value="RND_mfp"/>
    <property type="match status" value="1"/>
</dbReference>
<feature type="transmembrane region" description="Helical" evidence="7">
    <location>
        <begin position="12"/>
        <end position="31"/>
    </location>
</feature>
<evidence type="ECO:0000313" key="12">
    <source>
        <dbReference type="EMBL" id="OZI77430.1"/>
    </source>
</evidence>
<dbReference type="Gene3D" id="1.10.287.470">
    <property type="entry name" value="Helix hairpin bin"/>
    <property type="match status" value="1"/>
</dbReference>
<evidence type="ECO:0000259" key="8">
    <source>
        <dbReference type="Pfam" id="PF25876"/>
    </source>
</evidence>
<gene>
    <name evidence="12" type="ORF">CAL22_02485</name>
</gene>
<evidence type="ECO:0000256" key="6">
    <source>
        <dbReference type="SAM" id="MobiDB-lite"/>
    </source>
</evidence>
<feature type="domain" description="Multidrug resistance protein MdtA-like beta-barrel" evidence="10">
    <location>
        <begin position="240"/>
        <end position="323"/>
    </location>
</feature>
<dbReference type="GO" id="GO:0015562">
    <property type="term" value="F:efflux transmembrane transporter activity"/>
    <property type="evidence" value="ECO:0007669"/>
    <property type="project" value="TreeGrafter"/>
</dbReference>
<evidence type="ECO:0000313" key="13">
    <source>
        <dbReference type="Proteomes" id="UP000216429"/>
    </source>
</evidence>
<dbReference type="PANTHER" id="PTHR30469">
    <property type="entry name" value="MULTIDRUG RESISTANCE PROTEIN MDTA"/>
    <property type="match status" value="1"/>
</dbReference>
<dbReference type="Pfam" id="PF25989">
    <property type="entry name" value="YknX_C"/>
    <property type="match status" value="1"/>
</dbReference>
<dbReference type="InterPro" id="IPR058624">
    <property type="entry name" value="MdtA-like_HH"/>
</dbReference>
<dbReference type="RefSeq" id="WP_094810045.1">
    <property type="nucleotide sequence ID" value="NZ_NEVU01000001.1"/>
</dbReference>
<dbReference type="InterPro" id="IPR058626">
    <property type="entry name" value="MdtA-like_b-barrel"/>
</dbReference>
<dbReference type="Gene3D" id="2.40.420.20">
    <property type="match status" value="1"/>
</dbReference>
<dbReference type="Pfam" id="PF25876">
    <property type="entry name" value="HH_MFP_RND"/>
    <property type="match status" value="1"/>
</dbReference>
<dbReference type="Pfam" id="PF25944">
    <property type="entry name" value="Beta-barrel_RND"/>
    <property type="match status" value="1"/>
</dbReference>
<feature type="domain" description="YknX-like C-terminal permuted SH3-like" evidence="11">
    <location>
        <begin position="329"/>
        <end position="397"/>
    </location>
</feature>
<feature type="domain" description="Multidrug resistance protein MdtA-like barrel-sandwich hybrid" evidence="9">
    <location>
        <begin position="93"/>
        <end position="236"/>
    </location>
</feature>
<keyword evidence="13" id="KW-1185">Reference proteome</keyword>
<keyword evidence="4" id="KW-0997">Cell inner membrane</keyword>
<dbReference type="Gene3D" id="2.40.30.170">
    <property type="match status" value="1"/>
</dbReference>
<dbReference type="Pfam" id="PF25917">
    <property type="entry name" value="BSH_RND"/>
    <property type="match status" value="1"/>
</dbReference>